<dbReference type="SUPFAM" id="SSF53167">
    <property type="entry name" value="Purine and uridine phosphorylases"/>
    <property type="match status" value="1"/>
</dbReference>
<gene>
    <name evidence="2" type="ORF">D5H78_13775</name>
</gene>
<dbReference type="PANTHER" id="PTHR46832">
    <property type="entry name" value="5'-METHYLTHIOADENOSINE/S-ADENOSYLHOMOCYSTEINE NUCLEOSIDASE"/>
    <property type="match status" value="1"/>
</dbReference>
<dbReference type="GO" id="GO:0008782">
    <property type="term" value="F:adenosylhomocysteine nucleosidase activity"/>
    <property type="evidence" value="ECO:0007669"/>
    <property type="project" value="TreeGrafter"/>
</dbReference>
<evidence type="ECO:0000313" key="2">
    <source>
        <dbReference type="EMBL" id="RJK94966.1"/>
    </source>
</evidence>
<dbReference type="GO" id="GO:0008930">
    <property type="term" value="F:methylthioadenosine nucleosidase activity"/>
    <property type="evidence" value="ECO:0007669"/>
    <property type="project" value="TreeGrafter"/>
</dbReference>
<dbReference type="Proteomes" id="UP000265614">
    <property type="component" value="Unassembled WGS sequence"/>
</dbReference>
<evidence type="ECO:0000313" key="3">
    <source>
        <dbReference type="Proteomes" id="UP000265614"/>
    </source>
</evidence>
<organism evidence="2 3">
    <name type="scientific">Vallicoccus soli</name>
    <dbReference type="NCBI Taxonomy" id="2339232"/>
    <lineage>
        <taxon>Bacteria</taxon>
        <taxon>Bacillati</taxon>
        <taxon>Actinomycetota</taxon>
        <taxon>Actinomycetes</taxon>
        <taxon>Motilibacterales</taxon>
        <taxon>Vallicoccaceae</taxon>
        <taxon>Vallicoccus</taxon>
    </lineage>
</organism>
<comment type="caution">
    <text evidence="2">The sequence shown here is derived from an EMBL/GenBank/DDBJ whole genome shotgun (WGS) entry which is preliminary data.</text>
</comment>
<accession>A0A3A3ZI04</accession>
<reference evidence="2 3" key="1">
    <citation type="submission" date="2018-09" db="EMBL/GenBank/DDBJ databases">
        <title>YIM 75000 draft genome.</title>
        <authorList>
            <person name="Tang S."/>
            <person name="Feng Y."/>
        </authorList>
    </citation>
    <scope>NUCLEOTIDE SEQUENCE [LARGE SCALE GENOMIC DNA]</scope>
    <source>
        <strain evidence="2 3">YIM 75000</strain>
    </source>
</reference>
<dbReference type="NCBIfam" id="NF004168">
    <property type="entry name" value="PRK05634.1"/>
    <property type="match status" value="1"/>
</dbReference>
<dbReference type="EMBL" id="QZEZ01000006">
    <property type="protein sequence ID" value="RJK94966.1"/>
    <property type="molecule type" value="Genomic_DNA"/>
</dbReference>
<dbReference type="Pfam" id="PF01048">
    <property type="entry name" value="PNP_UDP_1"/>
    <property type="match status" value="1"/>
</dbReference>
<dbReference type="GO" id="GO:0019284">
    <property type="term" value="P:L-methionine salvage from S-adenosylmethionine"/>
    <property type="evidence" value="ECO:0007669"/>
    <property type="project" value="TreeGrafter"/>
</dbReference>
<dbReference type="Gene3D" id="3.40.50.1580">
    <property type="entry name" value="Nucleoside phosphorylase domain"/>
    <property type="match status" value="1"/>
</dbReference>
<dbReference type="GO" id="GO:0009116">
    <property type="term" value="P:nucleoside metabolic process"/>
    <property type="evidence" value="ECO:0007669"/>
    <property type="project" value="InterPro"/>
</dbReference>
<sequence>MRGADPAPGGVLAVVAVDEEAVHLPPWLSVVVTGAGPVNAAIATTAAVLALHPGEVVGLGTAGALVEGLAGTYEVGEVRQHDLDDAALLALTGRSSAPALHLGDGPVLTTGGAFVAGGPLRERLAASGAQLVDMEGYAVARAAAALGVPVRLVKHVSDAADERAPRTWPETVEACSRALGAWCAAALPHA</sequence>
<dbReference type="InterPro" id="IPR000845">
    <property type="entry name" value="Nucleoside_phosphorylase_d"/>
</dbReference>
<dbReference type="PANTHER" id="PTHR46832:SF1">
    <property type="entry name" value="5'-METHYLTHIOADENOSINE_S-ADENOSYLHOMOCYSTEINE NUCLEOSIDASE"/>
    <property type="match status" value="1"/>
</dbReference>
<protein>
    <submittedName>
        <fullName evidence="2">Nucleoside phosphorylase</fullName>
    </submittedName>
</protein>
<proteinExistence type="predicted"/>
<feature type="domain" description="Nucleoside phosphorylase" evidence="1">
    <location>
        <begin position="100"/>
        <end position="176"/>
    </location>
</feature>
<dbReference type="GO" id="GO:0005829">
    <property type="term" value="C:cytosol"/>
    <property type="evidence" value="ECO:0007669"/>
    <property type="project" value="TreeGrafter"/>
</dbReference>
<dbReference type="AlphaFoldDB" id="A0A3A3ZI04"/>
<dbReference type="OrthoDB" id="3852236at2"/>
<keyword evidence="3" id="KW-1185">Reference proteome</keyword>
<evidence type="ECO:0000259" key="1">
    <source>
        <dbReference type="Pfam" id="PF01048"/>
    </source>
</evidence>
<name>A0A3A3ZI04_9ACTN</name>
<dbReference type="InterPro" id="IPR035994">
    <property type="entry name" value="Nucleoside_phosphorylase_sf"/>
</dbReference>